<evidence type="ECO:0000313" key="2">
    <source>
        <dbReference type="Proteomes" id="UP001140066"/>
    </source>
</evidence>
<proteinExistence type="predicted"/>
<gene>
    <name evidence="1" type="ORF">GGI18_003872</name>
</gene>
<keyword evidence="2" id="KW-1185">Reference proteome</keyword>
<evidence type="ECO:0000313" key="1">
    <source>
        <dbReference type="EMBL" id="KAJ2779937.1"/>
    </source>
</evidence>
<comment type="caution">
    <text evidence="1">The sequence shown here is derived from an EMBL/GenBank/DDBJ whole genome shotgun (WGS) entry which is preliminary data.</text>
</comment>
<accession>A0ACC1KB79</accession>
<organism evidence="1 2">
    <name type="scientific">Coemansia linderi</name>
    <dbReference type="NCBI Taxonomy" id="2663919"/>
    <lineage>
        <taxon>Eukaryota</taxon>
        <taxon>Fungi</taxon>
        <taxon>Fungi incertae sedis</taxon>
        <taxon>Zoopagomycota</taxon>
        <taxon>Kickxellomycotina</taxon>
        <taxon>Kickxellomycetes</taxon>
        <taxon>Kickxellales</taxon>
        <taxon>Kickxellaceae</taxon>
        <taxon>Coemansia</taxon>
    </lineage>
</organism>
<protein>
    <submittedName>
        <fullName evidence="1">Uncharacterized protein</fullName>
    </submittedName>
</protein>
<dbReference type="Proteomes" id="UP001140066">
    <property type="component" value="Unassembled WGS sequence"/>
</dbReference>
<sequence length="619" mass="69760">MSRPFGVALLIAGVDERGPQLYNTDPSGTFWRYEAKAIGAGSEGAQTELQEQYHRDITMGEAEVLALKVLKQVMEEKLSNTNVQLARVTQETGYTIYTKDELQSVISRIALLELLRPANVICGLGAWFAWRAAYALYFSPLCNVPGPFWARVSSLPMVIHDLKGTEADFMIENYEKYGSLYVMGPEKVAVCDLDDCQIVLSSHSFAKDPRYAQVDILEPNLFLTRDPELSRQRRRQIGPTFSMTGLSKMEPMLLAAGPQQLMAKWDRAIDDAGGSARVCYHYDFSLMTFDIISSLGFGQSHRSLTTGDRRIVHWVGQTFTLMLLQMAVPIVKSLPFRHLFAKSLYADVRRFISFGSQAIEERRSVLASTVEASSGAEKPRDLLQAFIDAEDPESKIRMTSSQVTTETILTLMAGADTSSNTLSWTIHLLLLHPRCFARVLEEVRSKFKPDQLISFKEAKEGLPFMEACAYESMRLQPVSGSLPRCIPRGGAVLQKHFIPEGHTCSVSIAAANMNSTWWEKPYAFLPERFVGNEERKRRLLTFSMGVRVCPGKNLAWMEIITTLANIFNRYDIEMPKDSLFSPELLDSNGCPVLMPYRYSITRAPRYPERDCNIVITKRQ</sequence>
<reference evidence="1" key="1">
    <citation type="submission" date="2022-07" db="EMBL/GenBank/DDBJ databases">
        <title>Phylogenomic reconstructions and comparative analyses of Kickxellomycotina fungi.</title>
        <authorList>
            <person name="Reynolds N.K."/>
            <person name="Stajich J.E."/>
            <person name="Barry K."/>
            <person name="Grigoriev I.V."/>
            <person name="Crous P."/>
            <person name="Smith M.E."/>
        </authorList>
    </citation>
    <scope>NUCLEOTIDE SEQUENCE</scope>
    <source>
        <strain evidence="1">BCRC 34191</strain>
    </source>
</reference>
<dbReference type="EMBL" id="JANBUK010001532">
    <property type="protein sequence ID" value="KAJ2779937.1"/>
    <property type="molecule type" value="Genomic_DNA"/>
</dbReference>
<name>A0ACC1KB79_9FUNG</name>